<organism evidence="4 5">
    <name type="scientific">candidate division KSB3 bacterium</name>
    <dbReference type="NCBI Taxonomy" id="2044937"/>
    <lineage>
        <taxon>Bacteria</taxon>
        <taxon>candidate division KSB3</taxon>
    </lineage>
</organism>
<dbReference type="InterPro" id="IPR014729">
    <property type="entry name" value="Rossmann-like_a/b/a_fold"/>
</dbReference>
<protein>
    <submittedName>
        <fullName evidence="4">Adenylyltransferase/cytidyltransferase family protein</fullName>
    </submittedName>
</protein>
<keyword evidence="1" id="KW-0808">Transferase</keyword>
<dbReference type="GO" id="GO:0016779">
    <property type="term" value="F:nucleotidyltransferase activity"/>
    <property type="evidence" value="ECO:0007669"/>
    <property type="project" value="UniProtKB-KW"/>
</dbReference>
<dbReference type="EMBL" id="WJJP01000772">
    <property type="protein sequence ID" value="MBD3327656.1"/>
    <property type="molecule type" value="Genomic_DNA"/>
</dbReference>
<dbReference type="Pfam" id="PF01467">
    <property type="entry name" value="CTP_transf_like"/>
    <property type="match status" value="1"/>
</dbReference>
<evidence type="ECO:0000256" key="2">
    <source>
        <dbReference type="ARBA" id="ARBA00022695"/>
    </source>
</evidence>
<dbReference type="Proteomes" id="UP000649604">
    <property type="component" value="Unassembled WGS sequence"/>
</dbReference>
<dbReference type="PANTHER" id="PTHR21342">
    <property type="entry name" value="PHOSPHOPANTETHEINE ADENYLYLTRANSFERASE"/>
    <property type="match status" value="1"/>
</dbReference>
<accession>A0A9D5K1C8</accession>
<reference evidence="4" key="1">
    <citation type="submission" date="2019-11" db="EMBL/GenBank/DDBJ databases">
        <title>Microbial mats filling the niche in hypersaline microbial mats.</title>
        <authorList>
            <person name="Wong H.L."/>
            <person name="Macleod F.I."/>
            <person name="White R.A. III"/>
            <person name="Burns B.P."/>
        </authorList>
    </citation>
    <scope>NUCLEOTIDE SEQUENCE</scope>
    <source>
        <strain evidence="4">Rbin_158</strain>
    </source>
</reference>
<comment type="caution">
    <text evidence="4">The sequence shown here is derived from an EMBL/GenBank/DDBJ whole genome shotgun (WGS) entry which is preliminary data.</text>
</comment>
<dbReference type="AlphaFoldDB" id="A0A9D5K1C8"/>
<evidence type="ECO:0000259" key="3">
    <source>
        <dbReference type="Pfam" id="PF01467"/>
    </source>
</evidence>
<feature type="domain" description="Cytidyltransferase-like" evidence="3">
    <location>
        <begin position="22"/>
        <end position="182"/>
    </location>
</feature>
<evidence type="ECO:0000313" key="4">
    <source>
        <dbReference type="EMBL" id="MBD3327656.1"/>
    </source>
</evidence>
<sequence length="221" mass="25166">MTPIDLKFSVPNPSQIQTLCGFLGSFDPLHRGHEWIVEHLLQQFDAVLLLIPARHFEKTVQFPRNATFRQRIEMLASLRSRHGTRIAAGLAHEVLFIRLAEDLRSYFPHADIFFGMGNETFERFLDSPRYYVRSGIPWTAAEQAKLDHLRDRIVVFGRSEQADSFVTVPAHLRGISSTLVRETVMALRSIQAPGSLWQQRLSSMISPAVLELILQQGVYAV</sequence>
<evidence type="ECO:0000313" key="5">
    <source>
        <dbReference type="Proteomes" id="UP000649604"/>
    </source>
</evidence>
<evidence type="ECO:0000256" key="1">
    <source>
        <dbReference type="ARBA" id="ARBA00022679"/>
    </source>
</evidence>
<name>A0A9D5K1C8_9BACT</name>
<dbReference type="InterPro" id="IPR004821">
    <property type="entry name" value="Cyt_trans-like"/>
</dbReference>
<dbReference type="SUPFAM" id="SSF52374">
    <property type="entry name" value="Nucleotidylyl transferase"/>
    <property type="match status" value="1"/>
</dbReference>
<gene>
    <name evidence="4" type="ORF">GF339_23940</name>
</gene>
<dbReference type="PANTHER" id="PTHR21342:SF0">
    <property type="entry name" value="BIFUNCTIONAL NMN ADENYLYLTRANSFERASE_NUDIX HYDROLASE"/>
    <property type="match status" value="1"/>
</dbReference>
<dbReference type="NCBIfam" id="TIGR00125">
    <property type="entry name" value="cyt_tran_rel"/>
    <property type="match status" value="1"/>
</dbReference>
<dbReference type="Gene3D" id="3.40.50.620">
    <property type="entry name" value="HUPs"/>
    <property type="match status" value="1"/>
</dbReference>
<proteinExistence type="predicted"/>
<keyword evidence="2 4" id="KW-0548">Nucleotidyltransferase</keyword>